<organism evidence="3 4">
    <name type="scientific">Polyodon spathula</name>
    <name type="common">North American paddlefish</name>
    <name type="synonym">Squalus spathula</name>
    <dbReference type="NCBI Taxonomy" id="7913"/>
    <lineage>
        <taxon>Eukaryota</taxon>
        <taxon>Metazoa</taxon>
        <taxon>Chordata</taxon>
        <taxon>Craniata</taxon>
        <taxon>Vertebrata</taxon>
        <taxon>Euteleostomi</taxon>
        <taxon>Actinopterygii</taxon>
        <taxon>Chondrostei</taxon>
        <taxon>Acipenseriformes</taxon>
        <taxon>Polyodontidae</taxon>
        <taxon>Polyodon</taxon>
    </lineage>
</organism>
<keyword evidence="4" id="KW-1185">Reference proteome</keyword>
<dbReference type="InterPro" id="IPR057811">
    <property type="entry name" value="RBD_ZCCHC3_2nd"/>
</dbReference>
<keyword evidence="1" id="KW-0863">Zinc-finger</keyword>
<gene>
    <name evidence="3" type="primary">Zcchc3_6</name>
    <name evidence="3" type="ORF">GTO93_0021184</name>
</gene>
<keyword evidence="1" id="KW-0479">Metal-binding</keyword>
<evidence type="ECO:0000313" key="4">
    <source>
        <dbReference type="Proteomes" id="UP001166093"/>
    </source>
</evidence>
<name>A0ABS2Y2I2_POLSP</name>
<evidence type="ECO:0000313" key="3">
    <source>
        <dbReference type="EMBL" id="MBN3280861.1"/>
    </source>
</evidence>
<feature type="domain" description="CCHC-type" evidence="2">
    <location>
        <begin position="105"/>
        <end position="120"/>
    </location>
</feature>
<dbReference type="Pfam" id="PF23058">
    <property type="entry name" value="RBD_ZCCHC3_2nd"/>
    <property type="match status" value="1"/>
</dbReference>
<accession>A0ABS2Y2I2</accession>
<dbReference type="SUPFAM" id="SSF57756">
    <property type="entry name" value="Retrovirus zinc finger-like domains"/>
    <property type="match status" value="1"/>
</dbReference>
<dbReference type="Pfam" id="PF00098">
    <property type="entry name" value="zf-CCHC"/>
    <property type="match status" value="3"/>
</dbReference>
<evidence type="ECO:0000256" key="1">
    <source>
        <dbReference type="PROSITE-ProRule" id="PRU00047"/>
    </source>
</evidence>
<dbReference type="EMBL" id="JAAWVQ010102514">
    <property type="protein sequence ID" value="MBN3280861.1"/>
    <property type="molecule type" value="Genomic_DNA"/>
</dbReference>
<evidence type="ECO:0000259" key="2">
    <source>
        <dbReference type="PROSITE" id="PS50158"/>
    </source>
</evidence>
<dbReference type="Gene3D" id="4.10.60.10">
    <property type="entry name" value="Zinc finger, CCHC-type"/>
    <property type="match status" value="2"/>
</dbReference>
<dbReference type="SMART" id="SM00343">
    <property type="entry name" value="ZnF_C2HC"/>
    <property type="match status" value="3"/>
</dbReference>
<dbReference type="Proteomes" id="UP001166093">
    <property type="component" value="Unassembled WGS sequence"/>
</dbReference>
<feature type="non-terminal residue" evidence="3">
    <location>
        <position position="139"/>
    </location>
</feature>
<dbReference type="PANTHER" id="PTHR22639">
    <property type="entry name" value="GAG-RELATED PROTEIN"/>
    <property type="match status" value="1"/>
</dbReference>
<protein>
    <submittedName>
        <fullName evidence="3">ZCHC3 protein</fullName>
    </submittedName>
</protein>
<dbReference type="InterPro" id="IPR001878">
    <property type="entry name" value="Znf_CCHC"/>
</dbReference>
<comment type="caution">
    <text evidence="3">The sequence shown here is derived from an EMBL/GenBank/DDBJ whole genome shotgun (WGS) entry which is preliminary data.</text>
</comment>
<reference evidence="3" key="1">
    <citation type="journal article" date="2021" name="Cell">
        <title>Tracing the genetic footprints of vertebrate landing in non-teleost ray-finned fishes.</title>
        <authorList>
            <person name="Bi X."/>
            <person name="Wang K."/>
            <person name="Yang L."/>
            <person name="Pan H."/>
            <person name="Jiang H."/>
            <person name="Wei Q."/>
            <person name="Fang M."/>
            <person name="Yu H."/>
            <person name="Zhu C."/>
            <person name="Cai Y."/>
            <person name="He Y."/>
            <person name="Gan X."/>
            <person name="Zeng H."/>
            <person name="Yu D."/>
            <person name="Zhu Y."/>
            <person name="Jiang H."/>
            <person name="Qiu Q."/>
            <person name="Yang H."/>
            <person name="Zhang Y.E."/>
            <person name="Wang W."/>
            <person name="Zhu M."/>
            <person name="He S."/>
            <person name="Zhang G."/>
        </authorList>
    </citation>
    <scope>NUCLEOTIDE SEQUENCE</scope>
    <source>
        <strain evidence="3">Pddl_001</strain>
    </source>
</reference>
<dbReference type="PROSITE" id="PS50158">
    <property type="entry name" value="ZF_CCHC"/>
    <property type="match status" value="2"/>
</dbReference>
<dbReference type="InterPro" id="IPR042509">
    <property type="entry name" value="ZCCHC3"/>
</dbReference>
<dbReference type="PANTHER" id="PTHR22639:SF3">
    <property type="entry name" value="ZINC FINGER CCHC DOMAIN-CONTAINING PROTEIN 3"/>
    <property type="match status" value="1"/>
</dbReference>
<dbReference type="InterPro" id="IPR036875">
    <property type="entry name" value="Znf_CCHC_sf"/>
</dbReference>
<keyword evidence="1" id="KW-0862">Zinc</keyword>
<proteinExistence type="predicted"/>
<feature type="non-terminal residue" evidence="3">
    <location>
        <position position="1"/>
    </location>
</feature>
<sequence length="139" mass="15792">MDWRAVFVSMSCPFVPVEDITTSLKRSCELRGEMPGKVLDTEKVWNGVWKYTARLFIREGRMVHIRPDLMIGAVRGSVFYRGQPRTCFKCNSTGHLAAECEEVVCKNCRQTGHVSRDCPSSVVCNLCGSEEHLYRDCPQ</sequence>
<feature type="domain" description="CCHC-type" evidence="2">
    <location>
        <begin position="87"/>
        <end position="102"/>
    </location>
</feature>